<dbReference type="Proteomes" id="UP001141806">
    <property type="component" value="Unassembled WGS sequence"/>
</dbReference>
<accession>A0A9Q0GP44</accession>
<feature type="transmembrane region" description="Helical" evidence="1">
    <location>
        <begin position="24"/>
        <end position="43"/>
    </location>
</feature>
<dbReference type="EMBL" id="JAMYWD010000012">
    <property type="protein sequence ID" value="KAJ4950909.1"/>
    <property type="molecule type" value="Genomic_DNA"/>
</dbReference>
<gene>
    <name evidence="2" type="ORF">NE237_027741</name>
</gene>
<evidence type="ECO:0000313" key="2">
    <source>
        <dbReference type="EMBL" id="KAJ4950909.1"/>
    </source>
</evidence>
<evidence type="ECO:0000256" key="1">
    <source>
        <dbReference type="SAM" id="Phobius"/>
    </source>
</evidence>
<keyword evidence="3" id="KW-1185">Reference proteome</keyword>
<reference evidence="2" key="1">
    <citation type="journal article" date="2023" name="Plant J.">
        <title>The genome of the king protea, Protea cynaroides.</title>
        <authorList>
            <person name="Chang J."/>
            <person name="Duong T.A."/>
            <person name="Schoeman C."/>
            <person name="Ma X."/>
            <person name="Roodt D."/>
            <person name="Barker N."/>
            <person name="Li Z."/>
            <person name="Van de Peer Y."/>
            <person name="Mizrachi E."/>
        </authorList>
    </citation>
    <scope>NUCLEOTIDE SEQUENCE</scope>
    <source>
        <tissue evidence="2">Young leaves</tissue>
    </source>
</reference>
<protein>
    <submittedName>
        <fullName evidence="2">Uncharacterized protein</fullName>
    </submittedName>
</protein>
<organism evidence="2 3">
    <name type="scientific">Protea cynaroides</name>
    <dbReference type="NCBI Taxonomy" id="273540"/>
    <lineage>
        <taxon>Eukaryota</taxon>
        <taxon>Viridiplantae</taxon>
        <taxon>Streptophyta</taxon>
        <taxon>Embryophyta</taxon>
        <taxon>Tracheophyta</taxon>
        <taxon>Spermatophyta</taxon>
        <taxon>Magnoliopsida</taxon>
        <taxon>Proteales</taxon>
        <taxon>Proteaceae</taxon>
        <taxon>Protea</taxon>
    </lineage>
</organism>
<keyword evidence="1" id="KW-0472">Membrane</keyword>
<keyword evidence="1" id="KW-0812">Transmembrane</keyword>
<proteinExistence type="predicted"/>
<dbReference type="AlphaFoldDB" id="A0A9Q0GP44"/>
<sequence>MPISLQYLLVPLKLRLDGTAQKNFLYVLVLFSFAGLQLVFGNVELKALMEIHSVQTLCNMLLLKINIQRTPLRLPLSKLWWVSYYQQTIPPAMETTQMKHCPCTGKCSEEVIPLTTSPSHSFSKLVP</sequence>
<keyword evidence="1" id="KW-1133">Transmembrane helix</keyword>
<name>A0A9Q0GP44_9MAGN</name>
<comment type="caution">
    <text evidence="2">The sequence shown here is derived from an EMBL/GenBank/DDBJ whole genome shotgun (WGS) entry which is preliminary data.</text>
</comment>
<evidence type="ECO:0000313" key="3">
    <source>
        <dbReference type="Proteomes" id="UP001141806"/>
    </source>
</evidence>